<dbReference type="PANTHER" id="PTHR46425">
    <property type="entry name" value="TRANSCRIPTION TERMINATION FACTOR RHO"/>
    <property type="match status" value="1"/>
</dbReference>
<dbReference type="InterPro" id="IPR041703">
    <property type="entry name" value="Rho_factor_ATP-bd"/>
</dbReference>
<sequence>MTENNNSTASTATASKRDVALAHREMNLVELKRRNIKELVTLARALQIEGATSMRKQDLIFAILQAQAELSGLIYGEGVLEILPDGFGFLRTQDYNYLPGPDDIYVSPSQIRRFNLRTGDTVSGQIRPPKDNERYFALLKVEAVNFEEPEVAKDKILFDNLTPIYPDRRIQLETTSDNYSTRVMDLLTPVGFGQRGLIVAPPRTGKTMLLQNIANAIAKNHPDAYLIVLLIDERPEEVTDMERNVRAEVVSSTFDEPAQRHVQVAEMVIEKAKRLVEHRRDVVILLDSITRLARAYNTVVPPSGKILSGGLDSNALHRPKRFFGAARNIEQGGSLTIIATALIDTGSRMDEVIFEEFKGTGNMEIHLDRKLADRRIFPAIDINRSGTRKEELLLPPDDLNRIWILRKLLSPLNSVDSMEFLLDKMQGTKDNEDFLASMNR</sequence>
<evidence type="ECO:0000259" key="12">
    <source>
        <dbReference type="PROSITE" id="PS51856"/>
    </source>
</evidence>
<evidence type="ECO:0000313" key="14">
    <source>
        <dbReference type="Proteomes" id="UP000276223"/>
    </source>
</evidence>
<protein>
    <recommendedName>
        <fullName evidence="9 10">Transcription termination factor Rho</fullName>
        <ecNumber evidence="9 10">3.6.4.-</ecNumber>
    </recommendedName>
    <alternativeName>
        <fullName evidence="9">ATP-dependent helicase Rho</fullName>
    </alternativeName>
</protein>
<dbReference type="NCBIfam" id="TIGR00767">
    <property type="entry name" value="rho"/>
    <property type="match status" value="1"/>
</dbReference>
<dbReference type="NCBIfam" id="NF006886">
    <property type="entry name" value="PRK09376.1"/>
    <property type="match status" value="1"/>
</dbReference>
<evidence type="ECO:0000256" key="6">
    <source>
        <dbReference type="ARBA" id="ARBA00022884"/>
    </source>
</evidence>
<dbReference type="SMART" id="SM00357">
    <property type="entry name" value="CSP"/>
    <property type="match status" value="1"/>
</dbReference>
<proteinExistence type="inferred from homology"/>
<keyword evidence="1 9" id="KW-0806">Transcription termination</keyword>
<dbReference type="GO" id="GO:0005524">
    <property type="term" value="F:ATP binding"/>
    <property type="evidence" value="ECO:0007669"/>
    <property type="project" value="UniProtKB-UniRule"/>
</dbReference>
<dbReference type="Pfam" id="PF07497">
    <property type="entry name" value="Rho_RNA_bind"/>
    <property type="match status" value="1"/>
</dbReference>
<dbReference type="FunFam" id="2.40.50.140:FF:000010">
    <property type="entry name" value="Transcription termination factor Rho"/>
    <property type="match status" value="1"/>
</dbReference>
<dbReference type="PROSITE" id="PS51856">
    <property type="entry name" value="RHO_RNA_BD"/>
    <property type="match status" value="1"/>
</dbReference>
<accession>A0A3N1UXY9</accession>
<dbReference type="EC" id="3.6.4.-" evidence="9 10"/>
<dbReference type="InterPro" id="IPR011112">
    <property type="entry name" value="Rho-like_N"/>
</dbReference>
<dbReference type="FunFam" id="3.40.50.300:FF:000072">
    <property type="entry name" value="Transcription termination factor Rho"/>
    <property type="match status" value="1"/>
</dbReference>
<dbReference type="InterPro" id="IPR011113">
    <property type="entry name" value="Rho_RNA-bd"/>
</dbReference>
<name>A0A3N1UXY9_9BACT</name>
<evidence type="ECO:0000256" key="2">
    <source>
        <dbReference type="ARBA" id="ARBA00022741"/>
    </source>
</evidence>
<comment type="subunit">
    <text evidence="9">Homohexamer. The homohexamer assembles into an open ring structure.</text>
</comment>
<evidence type="ECO:0000256" key="11">
    <source>
        <dbReference type="PROSITE-ProRule" id="PRU01203"/>
    </source>
</evidence>
<keyword evidence="4 9" id="KW-0347">Helicase</keyword>
<evidence type="ECO:0000256" key="3">
    <source>
        <dbReference type="ARBA" id="ARBA00022801"/>
    </source>
</evidence>
<dbReference type="SUPFAM" id="SSF50249">
    <property type="entry name" value="Nucleic acid-binding proteins"/>
    <property type="match status" value="1"/>
</dbReference>
<keyword evidence="2 9" id="KW-0547">Nucleotide-binding</keyword>
<organism evidence="13 14">
    <name type="scientific">Desulfosoma caldarium</name>
    <dbReference type="NCBI Taxonomy" id="610254"/>
    <lineage>
        <taxon>Bacteria</taxon>
        <taxon>Pseudomonadati</taxon>
        <taxon>Thermodesulfobacteriota</taxon>
        <taxon>Syntrophobacteria</taxon>
        <taxon>Syntrophobacterales</taxon>
        <taxon>Syntrophobacteraceae</taxon>
        <taxon>Desulfosoma</taxon>
    </lineage>
</organism>
<comment type="caution">
    <text evidence="13">The sequence shown here is derived from an EMBL/GenBank/DDBJ whole genome shotgun (WGS) entry which is preliminary data.</text>
</comment>
<dbReference type="Gene3D" id="1.10.720.10">
    <property type="match status" value="1"/>
</dbReference>
<dbReference type="AlphaFoldDB" id="A0A3N1UXY9"/>
<evidence type="ECO:0000256" key="1">
    <source>
        <dbReference type="ARBA" id="ARBA00022472"/>
    </source>
</evidence>
<comment type="similarity">
    <text evidence="9 11">Belongs to the Rho family.</text>
</comment>
<gene>
    <name evidence="9" type="primary">rho</name>
    <name evidence="13" type="ORF">EDC27_1578</name>
</gene>
<evidence type="ECO:0000256" key="8">
    <source>
        <dbReference type="ARBA" id="ARBA00023163"/>
    </source>
</evidence>
<dbReference type="GO" id="GO:0003723">
    <property type="term" value="F:RNA binding"/>
    <property type="evidence" value="ECO:0007669"/>
    <property type="project" value="UniProtKB-UniRule"/>
</dbReference>
<dbReference type="GO" id="GO:0006353">
    <property type="term" value="P:DNA-templated transcription termination"/>
    <property type="evidence" value="ECO:0007669"/>
    <property type="project" value="UniProtKB-UniRule"/>
</dbReference>
<dbReference type="GO" id="GO:0016787">
    <property type="term" value="F:hydrolase activity"/>
    <property type="evidence" value="ECO:0007669"/>
    <property type="project" value="UniProtKB-KW"/>
</dbReference>
<dbReference type="EMBL" id="RJVA01000011">
    <property type="protein sequence ID" value="ROQ93550.1"/>
    <property type="molecule type" value="Genomic_DNA"/>
</dbReference>
<feature type="binding site" evidence="9">
    <location>
        <begin position="203"/>
        <end position="208"/>
    </location>
    <ligand>
        <name>ATP</name>
        <dbReference type="ChEBI" id="CHEBI:30616"/>
    </ligand>
</feature>
<dbReference type="GO" id="GO:0005829">
    <property type="term" value="C:cytosol"/>
    <property type="evidence" value="ECO:0007669"/>
    <property type="project" value="UniProtKB-ARBA"/>
</dbReference>
<dbReference type="Pfam" id="PF07498">
    <property type="entry name" value="Rho_N"/>
    <property type="match status" value="1"/>
</dbReference>
<dbReference type="Gene3D" id="2.40.50.140">
    <property type="entry name" value="Nucleic acid-binding proteins"/>
    <property type="match status" value="1"/>
</dbReference>
<dbReference type="CDD" id="cd01128">
    <property type="entry name" value="rho_factor_C"/>
    <property type="match status" value="1"/>
</dbReference>
<comment type="caution">
    <text evidence="9">Lacks conserved residue(s) required for the propagation of feature annotation.</text>
</comment>
<dbReference type="PANTHER" id="PTHR46425:SF1">
    <property type="entry name" value="TRANSCRIPTION TERMINATION FACTOR RHO"/>
    <property type="match status" value="1"/>
</dbReference>
<evidence type="ECO:0000256" key="7">
    <source>
        <dbReference type="ARBA" id="ARBA00023015"/>
    </source>
</evidence>
<dbReference type="SMART" id="SM00382">
    <property type="entry name" value="AAA"/>
    <property type="match status" value="1"/>
</dbReference>
<dbReference type="SUPFAM" id="SSF52540">
    <property type="entry name" value="P-loop containing nucleoside triphosphate hydrolases"/>
    <property type="match status" value="1"/>
</dbReference>
<keyword evidence="7 9" id="KW-0805">Transcription regulation</keyword>
<evidence type="ECO:0000256" key="5">
    <source>
        <dbReference type="ARBA" id="ARBA00022840"/>
    </source>
</evidence>
<dbReference type="CDD" id="cd04459">
    <property type="entry name" value="Rho_CSD"/>
    <property type="match status" value="1"/>
</dbReference>
<dbReference type="InterPro" id="IPR003593">
    <property type="entry name" value="AAA+_ATPase"/>
</dbReference>
<evidence type="ECO:0000256" key="4">
    <source>
        <dbReference type="ARBA" id="ARBA00022806"/>
    </source>
</evidence>
<reference evidence="13 14" key="1">
    <citation type="submission" date="2018-11" db="EMBL/GenBank/DDBJ databases">
        <title>Genomic Encyclopedia of Type Strains, Phase IV (KMG-IV): sequencing the most valuable type-strain genomes for metagenomic binning, comparative biology and taxonomic classification.</title>
        <authorList>
            <person name="Goeker M."/>
        </authorList>
    </citation>
    <scope>NUCLEOTIDE SEQUENCE [LARGE SCALE GENOMIC DNA]</scope>
    <source>
        <strain evidence="13 14">DSM 22027</strain>
    </source>
</reference>
<feature type="domain" description="Rho RNA-BD" evidence="12">
    <location>
        <begin position="73"/>
        <end position="148"/>
    </location>
</feature>
<keyword evidence="14" id="KW-1185">Reference proteome</keyword>
<comment type="function">
    <text evidence="9">Facilitates transcription termination by a mechanism that involves Rho binding to the nascent RNA, activation of Rho's RNA-dependent ATPase activity, and release of the mRNA from the DNA template.</text>
</comment>
<dbReference type="InterPro" id="IPR000194">
    <property type="entry name" value="ATPase_F1/V1/A1_a/bsu_nucl-bd"/>
</dbReference>
<keyword evidence="3 9" id="KW-0378">Hydrolase</keyword>
<keyword evidence="6 9" id="KW-0694">RNA-binding</keyword>
<feature type="binding site" evidence="9">
    <location>
        <begin position="191"/>
        <end position="196"/>
    </location>
    <ligand>
        <name>ATP</name>
        <dbReference type="ChEBI" id="CHEBI:30616"/>
    </ligand>
</feature>
<dbReference type="InterPro" id="IPR036269">
    <property type="entry name" value="Rho_N_sf"/>
</dbReference>
<dbReference type="InterPro" id="IPR027417">
    <property type="entry name" value="P-loop_NTPase"/>
</dbReference>
<feature type="binding site" evidence="9">
    <location>
        <position position="234"/>
    </location>
    <ligand>
        <name>ATP</name>
        <dbReference type="ChEBI" id="CHEBI:30616"/>
    </ligand>
</feature>
<dbReference type="InterPro" id="IPR004665">
    <property type="entry name" value="Term_rho"/>
</dbReference>
<dbReference type="Proteomes" id="UP000276223">
    <property type="component" value="Unassembled WGS sequence"/>
</dbReference>
<dbReference type="InterPro" id="IPR011129">
    <property type="entry name" value="CSD"/>
</dbReference>
<keyword evidence="8 9" id="KW-0804">Transcription</keyword>
<dbReference type="HAMAP" id="MF_01884">
    <property type="entry name" value="Rho"/>
    <property type="match status" value="1"/>
</dbReference>
<dbReference type="GO" id="GO:0008186">
    <property type="term" value="F:ATP-dependent activity, acting on RNA"/>
    <property type="evidence" value="ECO:0007669"/>
    <property type="project" value="UniProtKB-UniRule"/>
</dbReference>
<dbReference type="InterPro" id="IPR012340">
    <property type="entry name" value="NA-bd_OB-fold"/>
</dbReference>
<keyword evidence="5 9" id="KW-0067">ATP-binding</keyword>
<evidence type="ECO:0000256" key="10">
    <source>
        <dbReference type="NCBIfam" id="TIGR00767"/>
    </source>
</evidence>
<evidence type="ECO:0000313" key="13">
    <source>
        <dbReference type="EMBL" id="ROQ93550.1"/>
    </source>
</evidence>
<dbReference type="Gene3D" id="3.40.50.300">
    <property type="entry name" value="P-loop containing nucleotide triphosphate hydrolases"/>
    <property type="match status" value="1"/>
</dbReference>
<dbReference type="SMART" id="SM00959">
    <property type="entry name" value="Rho_N"/>
    <property type="match status" value="1"/>
</dbReference>
<dbReference type="SUPFAM" id="SSF68912">
    <property type="entry name" value="Rho N-terminal domain-like"/>
    <property type="match status" value="1"/>
</dbReference>
<dbReference type="GO" id="GO:0004386">
    <property type="term" value="F:helicase activity"/>
    <property type="evidence" value="ECO:0007669"/>
    <property type="project" value="UniProtKB-UniRule"/>
</dbReference>
<dbReference type="Pfam" id="PF00006">
    <property type="entry name" value="ATP-synt_ab"/>
    <property type="match status" value="1"/>
</dbReference>
<evidence type="ECO:0000256" key="9">
    <source>
        <dbReference type="HAMAP-Rule" id="MF_01884"/>
    </source>
</evidence>